<feature type="compositionally biased region" description="Polar residues" evidence="1">
    <location>
        <begin position="9"/>
        <end position="30"/>
    </location>
</feature>
<name>A0A1X7TI71_AMPQE</name>
<protein>
    <submittedName>
        <fullName evidence="2">Uncharacterized protein</fullName>
    </submittedName>
</protein>
<dbReference type="AlphaFoldDB" id="A0A1X7TI71"/>
<dbReference type="InParanoid" id="A0A1X7TI71"/>
<evidence type="ECO:0000256" key="1">
    <source>
        <dbReference type="SAM" id="MobiDB-lite"/>
    </source>
</evidence>
<organism evidence="2">
    <name type="scientific">Amphimedon queenslandica</name>
    <name type="common">Sponge</name>
    <dbReference type="NCBI Taxonomy" id="400682"/>
    <lineage>
        <taxon>Eukaryota</taxon>
        <taxon>Metazoa</taxon>
        <taxon>Porifera</taxon>
        <taxon>Demospongiae</taxon>
        <taxon>Heteroscleromorpha</taxon>
        <taxon>Haplosclerida</taxon>
        <taxon>Niphatidae</taxon>
        <taxon>Amphimedon</taxon>
    </lineage>
</organism>
<dbReference type="EnsemblMetazoa" id="Aqu2.1.14182_001">
    <property type="protein sequence ID" value="Aqu2.1.14182_001"/>
    <property type="gene ID" value="Aqu2.1.14182"/>
</dbReference>
<sequence length="49" mass="5481">MSVFLVEIKSSSNPRSLSKTKQGGSDSPQGMAQRDSIKKKALYNWSLFF</sequence>
<accession>A0A1X7TI71</accession>
<evidence type="ECO:0000313" key="2">
    <source>
        <dbReference type="EnsemblMetazoa" id="Aqu2.1.14182_001"/>
    </source>
</evidence>
<proteinExistence type="predicted"/>
<feature type="region of interest" description="Disordered" evidence="1">
    <location>
        <begin position="9"/>
        <end position="35"/>
    </location>
</feature>
<reference evidence="2" key="1">
    <citation type="submission" date="2017-05" db="UniProtKB">
        <authorList>
            <consortium name="EnsemblMetazoa"/>
        </authorList>
    </citation>
    <scope>IDENTIFICATION</scope>
</reference>